<reference evidence="5" key="1">
    <citation type="submission" date="2017-10" db="EMBL/GenBank/DDBJ databases">
        <title>Genome-wide analysis of the first isolated strain mycoplasma dispar GS01.</title>
        <authorList>
            <person name="Hao H."/>
            <person name="Chen S."/>
            <person name="Zhao P."/>
            <person name="Chu Y."/>
            <person name="Liu Y."/>
        </authorList>
    </citation>
    <scope>NUCLEOTIDE SEQUENCE [LARGE SCALE GENOMIC DNA]</scope>
    <source>
        <strain evidence="5">GS01</strain>
    </source>
</reference>
<dbReference type="Proteomes" id="UP000224629">
    <property type="component" value="Chromosome"/>
</dbReference>
<proteinExistence type="inferred from homology"/>
<dbReference type="InterPro" id="IPR044946">
    <property type="entry name" value="Restrct_endonuc_typeI_TRD_sf"/>
</dbReference>
<dbReference type="InterPro" id="IPR052021">
    <property type="entry name" value="Type-I_RS_S_subunit"/>
</dbReference>
<name>A0ABM6PRR5_9BACT</name>
<dbReference type="PANTHER" id="PTHR30408:SF13">
    <property type="entry name" value="TYPE I RESTRICTION ENZYME HINDI SPECIFICITY SUBUNIT"/>
    <property type="match status" value="1"/>
</dbReference>
<evidence type="ECO:0000313" key="6">
    <source>
        <dbReference type="Proteomes" id="UP000224629"/>
    </source>
</evidence>
<gene>
    <name evidence="5" type="ORF">CSW10_02780</name>
</gene>
<dbReference type="SUPFAM" id="SSF116734">
    <property type="entry name" value="DNA methylase specificity domain"/>
    <property type="match status" value="1"/>
</dbReference>
<evidence type="ECO:0000256" key="2">
    <source>
        <dbReference type="ARBA" id="ARBA00022747"/>
    </source>
</evidence>
<keyword evidence="2" id="KW-0680">Restriction system</keyword>
<dbReference type="EMBL" id="CP024161">
    <property type="protein sequence ID" value="ATP59837.1"/>
    <property type="molecule type" value="Genomic_DNA"/>
</dbReference>
<protein>
    <recommendedName>
        <fullName evidence="4">Type I restriction modification DNA specificity domain-containing protein</fullName>
    </recommendedName>
</protein>
<evidence type="ECO:0000256" key="3">
    <source>
        <dbReference type="ARBA" id="ARBA00023125"/>
    </source>
</evidence>
<keyword evidence="6" id="KW-1185">Reference proteome</keyword>
<sequence>MDSKTNQKSFEKHGIFDNFKNWKIQQFKLGDLFEIKRGNPKFTKEFISKNPGNFPVYSAATKNNGELGRISTFEYDGNYITITTNGDAGYVFYRNGKFNMNSDCVLLNLKRQEFNLKFFYYILFSIVPKNRHENNGRPKMPTSTLKNIQIPVPPIEIQEKIAEILDNFTNLINTLKSENNIRNKQFSYYQKQFLSFLDFNTHTHRERERERERAKRSANTLQKYSKNNFWLTLVQI</sequence>
<evidence type="ECO:0000256" key="1">
    <source>
        <dbReference type="ARBA" id="ARBA00010923"/>
    </source>
</evidence>
<dbReference type="RefSeq" id="WP_099452056.1">
    <property type="nucleotide sequence ID" value="NZ_CP024161.1"/>
</dbReference>
<organism evidence="5 6">
    <name type="scientific">Mesomycoplasma dispar</name>
    <dbReference type="NCBI Taxonomy" id="86660"/>
    <lineage>
        <taxon>Bacteria</taxon>
        <taxon>Bacillati</taxon>
        <taxon>Mycoplasmatota</taxon>
        <taxon>Mycoplasmoidales</taxon>
        <taxon>Metamycoplasmataceae</taxon>
        <taxon>Mesomycoplasma</taxon>
    </lineage>
</organism>
<keyword evidence="3" id="KW-0238">DNA-binding</keyword>
<dbReference type="CDD" id="cd17255">
    <property type="entry name" value="RMtype1_S_Fco49512ORF2615P-TRD2-CR2_like"/>
    <property type="match status" value="1"/>
</dbReference>
<dbReference type="Pfam" id="PF01420">
    <property type="entry name" value="Methylase_S"/>
    <property type="match status" value="1"/>
</dbReference>
<evidence type="ECO:0000313" key="5">
    <source>
        <dbReference type="EMBL" id="ATP59837.1"/>
    </source>
</evidence>
<dbReference type="PANTHER" id="PTHR30408">
    <property type="entry name" value="TYPE-1 RESTRICTION ENZYME ECOKI SPECIFICITY PROTEIN"/>
    <property type="match status" value="1"/>
</dbReference>
<dbReference type="InterPro" id="IPR000055">
    <property type="entry name" value="Restrct_endonuc_typeI_TRD"/>
</dbReference>
<evidence type="ECO:0000259" key="4">
    <source>
        <dbReference type="Pfam" id="PF01420"/>
    </source>
</evidence>
<feature type="domain" description="Type I restriction modification DNA specificity" evidence="4">
    <location>
        <begin position="24"/>
        <end position="177"/>
    </location>
</feature>
<comment type="similarity">
    <text evidence="1">Belongs to the type-I restriction system S methylase family.</text>
</comment>
<accession>A0ABM6PRR5</accession>
<dbReference type="Gene3D" id="3.90.220.20">
    <property type="entry name" value="DNA methylase specificity domains"/>
    <property type="match status" value="1"/>
</dbReference>